<evidence type="ECO:0000313" key="2">
    <source>
        <dbReference type="Proteomes" id="UP000623010"/>
    </source>
</evidence>
<dbReference type="AlphaFoldDB" id="A0A918VH94"/>
<comment type="caution">
    <text evidence="1">The sequence shown here is derived from an EMBL/GenBank/DDBJ whole genome shotgun (WGS) entry which is preliminary data.</text>
</comment>
<evidence type="ECO:0000313" key="1">
    <source>
        <dbReference type="EMBL" id="GHA01154.1"/>
    </source>
</evidence>
<sequence length="89" mass="9695">MNAEKRVITVDRHQWTLKAPAHHTEVEQAVAVAEKDRARLAAKGIHTGDVHVHGTDDQLVISFEAERPKIATRHGSRGLVAEDAEAADG</sequence>
<reference evidence="1" key="2">
    <citation type="submission" date="2020-09" db="EMBL/GenBank/DDBJ databases">
        <authorList>
            <person name="Sun Q."/>
            <person name="Ohkuma M."/>
        </authorList>
    </citation>
    <scope>NUCLEOTIDE SEQUENCE</scope>
    <source>
        <strain evidence="1">JCM 5016</strain>
    </source>
</reference>
<organism evidence="1 2">
    <name type="scientific">Streptomyces echinoruber</name>
    <dbReference type="NCBI Taxonomy" id="68898"/>
    <lineage>
        <taxon>Bacteria</taxon>
        <taxon>Bacillati</taxon>
        <taxon>Actinomycetota</taxon>
        <taxon>Actinomycetes</taxon>
        <taxon>Kitasatosporales</taxon>
        <taxon>Streptomycetaceae</taxon>
        <taxon>Streptomyces</taxon>
    </lineage>
</organism>
<protein>
    <submittedName>
        <fullName evidence="1">Uncharacterized protein</fullName>
    </submittedName>
</protein>
<accession>A0A918VH94</accession>
<dbReference type="Proteomes" id="UP000623010">
    <property type="component" value="Unassembled WGS sequence"/>
</dbReference>
<keyword evidence="2" id="KW-1185">Reference proteome</keyword>
<reference evidence="1" key="1">
    <citation type="journal article" date="2014" name="Int. J. Syst. Evol. Microbiol.">
        <title>Complete genome sequence of Corynebacterium casei LMG S-19264T (=DSM 44701T), isolated from a smear-ripened cheese.</title>
        <authorList>
            <consortium name="US DOE Joint Genome Institute (JGI-PGF)"/>
            <person name="Walter F."/>
            <person name="Albersmeier A."/>
            <person name="Kalinowski J."/>
            <person name="Ruckert C."/>
        </authorList>
    </citation>
    <scope>NUCLEOTIDE SEQUENCE</scope>
    <source>
        <strain evidence="1">JCM 5016</strain>
    </source>
</reference>
<gene>
    <name evidence="1" type="ORF">GCM10010389_45600</name>
</gene>
<dbReference type="RefSeq" id="WP_190059327.1">
    <property type="nucleotide sequence ID" value="NZ_BMWH01000020.1"/>
</dbReference>
<proteinExistence type="predicted"/>
<name>A0A918VH94_9ACTN</name>
<dbReference type="EMBL" id="BMWH01000020">
    <property type="protein sequence ID" value="GHA01154.1"/>
    <property type="molecule type" value="Genomic_DNA"/>
</dbReference>